<evidence type="ECO:0000256" key="11">
    <source>
        <dbReference type="ARBA" id="ARBA00023125"/>
    </source>
</evidence>
<comment type="similarity">
    <text evidence="2">Belongs to the krueppel C2H2-type zinc-finger protein family.</text>
</comment>
<keyword evidence="4" id="KW-0678">Repressor</keyword>
<evidence type="ECO:0000313" key="18">
    <source>
        <dbReference type="Proteomes" id="UP000594454"/>
    </source>
</evidence>
<evidence type="ECO:0000256" key="9">
    <source>
        <dbReference type="ARBA" id="ARBA00022833"/>
    </source>
</evidence>
<keyword evidence="3" id="KW-0217">Developmental protein</keyword>
<dbReference type="InterPro" id="IPR036236">
    <property type="entry name" value="Znf_C2H2_sf"/>
</dbReference>
<keyword evidence="12" id="KW-0010">Activator</keyword>
<organism evidence="17 18">
    <name type="scientific">Hermetia illucens</name>
    <name type="common">Black soldier fly</name>
    <dbReference type="NCBI Taxonomy" id="343691"/>
    <lineage>
        <taxon>Eukaryota</taxon>
        <taxon>Metazoa</taxon>
        <taxon>Ecdysozoa</taxon>
        <taxon>Arthropoda</taxon>
        <taxon>Hexapoda</taxon>
        <taxon>Insecta</taxon>
        <taxon>Pterygota</taxon>
        <taxon>Neoptera</taxon>
        <taxon>Endopterygota</taxon>
        <taxon>Diptera</taxon>
        <taxon>Brachycera</taxon>
        <taxon>Stratiomyomorpha</taxon>
        <taxon>Stratiomyidae</taxon>
        <taxon>Hermetiinae</taxon>
        <taxon>Hermetia</taxon>
    </lineage>
</organism>
<evidence type="ECO:0000256" key="8">
    <source>
        <dbReference type="ARBA" id="ARBA00022782"/>
    </source>
</evidence>
<keyword evidence="11" id="KW-0238">DNA-binding</keyword>
<dbReference type="GO" id="GO:0008270">
    <property type="term" value="F:zinc ion binding"/>
    <property type="evidence" value="ECO:0007669"/>
    <property type="project" value="UniProtKB-KW"/>
</dbReference>
<evidence type="ECO:0000256" key="15">
    <source>
        <dbReference type="PROSITE-ProRule" id="PRU00042"/>
    </source>
</evidence>
<evidence type="ECO:0000256" key="4">
    <source>
        <dbReference type="ARBA" id="ARBA00022491"/>
    </source>
</evidence>
<dbReference type="PROSITE" id="PS50157">
    <property type="entry name" value="ZINC_FINGER_C2H2_2"/>
    <property type="match status" value="2"/>
</dbReference>
<evidence type="ECO:0000256" key="10">
    <source>
        <dbReference type="ARBA" id="ARBA00023015"/>
    </source>
</evidence>
<dbReference type="EMBL" id="LR899014">
    <property type="protein sequence ID" value="CAD7092174.1"/>
    <property type="molecule type" value="Genomic_DNA"/>
</dbReference>
<comment type="subcellular location">
    <subcellularLocation>
        <location evidence="1">Nucleus</location>
    </subcellularLocation>
</comment>
<dbReference type="InParanoid" id="A0A7R8V494"/>
<evidence type="ECO:0000313" key="17">
    <source>
        <dbReference type="EMBL" id="CAD7092174.1"/>
    </source>
</evidence>
<dbReference type="Gene3D" id="3.30.160.60">
    <property type="entry name" value="Classic Zinc Finger"/>
    <property type="match status" value="3"/>
</dbReference>
<evidence type="ECO:0000256" key="6">
    <source>
        <dbReference type="ARBA" id="ARBA00022737"/>
    </source>
</evidence>
<protein>
    <recommendedName>
        <fullName evidence="16">C2H2-type domain-containing protein</fullName>
    </recommendedName>
</protein>
<keyword evidence="14" id="KW-0539">Nucleus</keyword>
<evidence type="ECO:0000256" key="14">
    <source>
        <dbReference type="ARBA" id="ARBA00023242"/>
    </source>
</evidence>
<keyword evidence="10" id="KW-0805">Transcription regulation</keyword>
<keyword evidence="13" id="KW-0804">Transcription</keyword>
<keyword evidence="5" id="KW-0479">Metal-binding</keyword>
<dbReference type="InterPro" id="IPR013087">
    <property type="entry name" value="Znf_C2H2_type"/>
</dbReference>
<dbReference type="OrthoDB" id="7742720at2759"/>
<dbReference type="AlphaFoldDB" id="A0A7R8V494"/>
<keyword evidence="8" id="KW-0221">Differentiation</keyword>
<evidence type="ECO:0000256" key="12">
    <source>
        <dbReference type="ARBA" id="ARBA00023159"/>
    </source>
</evidence>
<name>A0A7R8V494_HERIL</name>
<dbReference type="Proteomes" id="UP000594454">
    <property type="component" value="Chromosome 6"/>
</dbReference>
<dbReference type="SUPFAM" id="SSF57667">
    <property type="entry name" value="beta-beta-alpha zinc fingers"/>
    <property type="match status" value="2"/>
</dbReference>
<gene>
    <name evidence="17" type="ORF">HERILL_LOCUS14554</name>
</gene>
<evidence type="ECO:0000256" key="1">
    <source>
        <dbReference type="ARBA" id="ARBA00004123"/>
    </source>
</evidence>
<feature type="domain" description="C2H2-type" evidence="16">
    <location>
        <begin position="146"/>
        <end position="174"/>
    </location>
</feature>
<accession>A0A7R8V494</accession>
<keyword evidence="7 15" id="KW-0863">Zinc-finger</keyword>
<dbReference type="PANTHER" id="PTHR24379:SF128">
    <property type="entry name" value="C2H2-TYPE DOMAIN-CONTAINING PROTEIN"/>
    <property type="match status" value="1"/>
</dbReference>
<feature type="domain" description="C2H2-type" evidence="16">
    <location>
        <begin position="121"/>
        <end position="143"/>
    </location>
</feature>
<keyword evidence="18" id="KW-1185">Reference proteome</keyword>
<evidence type="ECO:0000256" key="13">
    <source>
        <dbReference type="ARBA" id="ARBA00023163"/>
    </source>
</evidence>
<dbReference type="Pfam" id="PF00096">
    <property type="entry name" value="zf-C2H2"/>
    <property type="match status" value="1"/>
</dbReference>
<evidence type="ECO:0000259" key="16">
    <source>
        <dbReference type="PROSITE" id="PS50157"/>
    </source>
</evidence>
<evidence type="ECO:0000256" key="5">
    <source>
        <dbReference type="ARBA" id="ARBA00022723"/>
    </source>
</evidence>
<evidence type="ECO:0000256" key="2">
    <source>
        <dbReference type="ARBA" id="ARBA00006991"/>
    </source>
</evidence>
<dbReference type="PROSITE" id="PS00028">
    <property type="entry name" value="ZINC_FINGER_C2H2_1"/>
    <property type="match status" value="3"/>
</dbReference>
<evidence type="ECO:0000256" key="3">
    <source>
        <dbReference type="ARBA" id="ARBA00022473"/>
    </source>
</evidence>
<reference evidence="17 18" key="1">
    <citation type="submission" date="2020-11" db="EMBL/GenBank/DDBJ databases">
        <authorList>
            <person name="Wallbank WR R."/>
            <person name="Pardo Diaz C."/>
            <person name="Kozak K."/>
            <person name="Martin S."/>
            <person name="Jiggins C."/>
            <person name="Moest M."/>
            <person name="Warren A I."/>
            <person name="Generalovic N T."/>
            <person name="Byers J.R.P. K."/>
            <person name="Montejo-Kovacevich G."/>
            <person name="Yen C E."/>
        </authorList>
    </citation>
    <scope>NUCLEOTIDE SEQUENCE [LARGE SCALE GENOMIC DNA]</scope>
</reference>
<dbReference type="PANTHER" id="PTHR24379">
    <property type="entry name" value="KRAB AND ZINC FINGER DOMAIN-CONTAINING"/>
    <property type="match status" value="1"/>
</dbReference>
<evidence type="ECO:0000256" key="7">
    <source>
        <dbReference type="ARBA" id="ARBA00022771"/>
    </source>
</evidence>
<keyword evidence="6" id="KW-0677">Repeat</keyword>
<dbReference type="SMART" id="SM00355">
    <property type="entry name" value="ZnF_C2H2"/>
    <property type="match status" value="6"/>
</dbReference>
<proteinExistence type="inferred from homology"/>
<sequence>MDGRSSDDTVVVVVHASNEEIRCKVVSHGNKVLLIECDENPPLNGNSRSLERNYSCPHCSVQCEDENDLSNHILTNHDFGIYLNDGHASNANYIVEVVKNLDDIENDETESNISGNVVESYKCNQCDKEYQTAEELDLHNQLHKPYLCEECSQSFATISNLSEHIMSEHDENYKDSFTKCKICSFVAINRRTLLQHMIVHLSIAKLPCKICPEIAPDKDSLWEHFRIKHAELEPVETVEVQQCLTCEATFFEEEKFMEHLKQYRSEAPYKCERSRGGFRPAVVKLGASSQCGCFSVERYSVCRSVAVKFRVCPRGFRLVFVHGVNHPSPTREKCE</sequence>
<keyword evidence="9" id="KW-0862">Zinc</keyword>